<feature type="transmembrane region" description="Helical" evidence="6">
    <location>
        <begin position="51"/>
        <end position="70"/>
    </location>
</feature>
<evidence type="ECO:0000256" key="1">
    <source>
        <dbReference type="ARBA" id="ARBA00004651"/>
    </source>
</evidence>
<reference evidence="8 9" key="1">
    <citation type="submission" date="2020-04" db="EMBL/GenBank/DDBJ databases">
        <title>Plant Genome Project.</title>
        <authorList>
            <person name="Zhang R.-G."/>
        </authorList>
    </citation>
    <scope>NUCLEOTIDE SEQUENCE [LARGE SCALE GENOMIC DNA]</scope>
    <source>
        <strain evidence="8">YNK0</strain>
        <tissue evidence="8">Leaf</tissue>
    </source>
</reference>
<keyword evidence="2" id="KW-1003">Cell membrane</keyword>
<evidence type="ECO:0000256" key="6">
    <source>
        <dbReference type="SAM" id="Phobius"/>
    </source>
</evidence>
<comment type="subcellular location">
    <subcellularLocation>
        <location evidence="1">Cell membrane</location>
        <topology evidence="1">Multi-pass membrane protein</topology>
    </subcellularLocation>
</comment>
<name>A0A834YFX2_TETSI</name>
<feature type="transmembrane region" description="Helical" evidence="6">
    <location>
        <begin position="173"/>
        <end position="191"/>
    </location>
</feature>
<dbReference type="Pfam" id="PF09335">
    <property type="entry name" value="VTT_dom"/>
    <property type="match status" value="1"/>
</dbReference>
<sequence length="313" mass="34084">MAVTWGSVFRIALLLVLLAAITTACITLPIEKILKDFLTWIEQDLGPWGPLVLAFAYIPLTVLAVPASILTLGGGYLFGLPVGFVADSIGATVGATAAFLLGRTIGRSYVISKLKDYPKFQAVAIAIQRSGFKFSSFLIPQIVLLLRFVPLLPFNMLNYLLSVTPIRIGEYMLASWLGMMPITFALVYVGTTLKDLSDVTHGWNEVSTTRWPITFALVYVGTTLKDLSDVTHGWNEVSTTRWVFIVLGLLVSVIMIGCVTRVAKASLDKALAENTETEGILASPQLPIVADPPSDLHQPLIIKIDPSVDNHEK</sequence>
<dbReference type="Proteomes" id="UP000655225">
    <property type="component" value="Unassembled WGS sequence"/>
</dbReference>
<gene>
    <name evidence="8" type="ORF">HHK36_026668</name>
</gene>
<keyword evidence="4 6" id="KW-1133">Transmembrane helix</keyword>
<dbReference type="AlphaFoldDB" id="A0A834YFX2"/>
<dbReference type="PANTHER" id="PTHR12677:SF24">
    <property type="entry name" value="OS07G0655900 PROTEIN"/>
    <property type="match status" value="1"/>
</dbReference>
<dbReference type="OMA" id="GWHEISR"/>
<evidence type="ECO:0000256" key="4">
    <source>
        <dbReference type="ARBA" id="ARBA00022989"/>
    </source>
</evidence>
<feature type="domain" description="VTT" evidence="7">
    <location>
        <begin position="65"/>
        <end position="191"/>
    </location>
</feature>
<evidence type="ECO:0000256" key="5">
    <source>
        <dbReference type="ARBA" id="ARBA00023136"/>
    </source>
</evidence>
<evidence type="ECO:0000313" key="8">
    <source>
        <dbReference type="EMBL" id="KAF8388002.1"/>
    </source>
</evidence>
<evidence type="ECO:0000256" key="2">
    <source>
        <dbReference type="ARBA" id="ARBA00022475"/>
    </source>
</evidence>
<feature type="transmembrane region" description="Helical" evidence="6">
    <location>
        <begin position="242"/>
        <end position="263"/>
    </location>
</feature>
<dbReference type="EMBL" id="JABCRI010000020">
    <property type="protein sequence ID" value="KAF8388002.1"/>
    <property type="molecule type" value="Genomic_DNA"/>
</dbReference>
<dbReference type="GO" id="GO:0005886">
    <property type="term" value="C:plasma membrane"/>
    <property type="evidence" value="ECO:0007669"/>
    <property type="project" value="UniProtKB-SubCell"/>
</dbReference>
<evidence type="ECO:0000259" key="7">
    <source>
        <dbReference type="Pfam" id="PF09335"/>
    </source>
</evidence>
<comment type="caution">
    <text evidence="8">The sequence shown here is derived from an EMBL/GenBank/DDBJ whole genome shotgun (WGS) entry which is preliminary data.</text>
</comment>
<keyword evidence="5 6" id="KW-0472">Membrane</keyword>
<dbReference type="PANTHER" id="PTHR12677">
    <property type="entry name" value="GOLGI APPARATUS MEMBRANE PROTEIN TVP38-RELATED"/>
    <property type="match status" value="1"/>
</dbReference>
<dbReference type="InterPro" id="IPR015414">
    <property type="entry name" value="TMEM64"/>
</dbReference>
<protein>
    <recommendedName>
        <fullName evidence="7">VTT domain-containing protein</fullName>
    </recommendedName>
</protein>
<feature type="transmembrane region" description="Helical" evidence="6">
    <location>
        <begin position="77"/>
        <end position="101"/>
    </location>
</feature>
<evidence type="ECO:0000313" key="9">
    <source>
        <dbReference type="Proteomes" id="UP000655225"/>
    </source>
</evidence>
<accession>A0A834YFX2</accession>
<dbReference type="OrthoDB" id="166803at2759"/>
<keyword evidence="3 6" id="KW-0812">Transmembrane</keyword>
<keyword evidence="9" id="KW-1185">Reference proteome</keyword>
<dbReference type="InterPro" id="IPR032816">
    <property type="entry name" value="VTT_dom"/>
</dbReference>
<organism evidence="8 9">
    <name type="scientific">Tetracentron sinense</name>
    <name type="common">Spur-leaf</name>
    <dbReference type="NCBI Taxonomy" id="13715"/>
    <lineage>
        <taxon>Eukaryota</taxon>
        <taxon>Viridiplantae</taxon>
        <taxon>Streptophyta</taxon>
        <taxon>Embryophyta</taxon>
        <taxon>Tracheophyta</taxon>
        <taxon>Spermatophyta</taxon>
        <taxon>Magnoliopsida</taxon>
        <taxon>Trochodendrales</taxon>
        <taxon>Trochodendraceae</taxon>
        <taxon>Tetracentron</taxon>
    </lineage>
</organism>
<evidence type="ECO:0000256" key="3">
    <source>
        <dbReference type="ARBA" id="ARBA00022692"/>
    </source>
</evidence>
<feature type="transmembrane region" description="Helical" evidence="6">
    <location>
        <begin position="138"/>
        <end position="161"/>
    </location>
</feature>
<proteinExistence type="predicted"/>